<dbReference type="AlphaFoldDB" id="A0A914QQR5"/>
<feature type="region of interest" description="Disordered" evidence="1">
    <location>
        <begin position="21"/>
        <end position="47"/>
    </location>
</feature>
<protein>
    <submittedName>
        <fullName evidence="3">Uncharacterized protein</fullName>
    </submittedName>
</protein>
<name>A0A914QQR5_9BILA</name>
<keyword evidence="2" id="KW-1185">Reference proteome</keyword>
<evidence type="ECO:0000256" key="1">
    <source>
        <dbReference type="SAM" id="MobiDB-lite"/>
    </source>
</evidence>
<dbReference type="WBParaSite" id="PDA_v2.g5807.t1">
    <property type="protein sequence ID" value="PDA_v2.g5807.t1"/>
    <property type="gene ID" value="PDA_v2.g5807"/>
</dbReference>
<evidence type="ECO:0000313" key="3">
    <source>
        <dbReference type="WBParaSite" id="PDA_v2.g5807.t1"/>
    </source>
</evidence>
<dbReference type="Proteomes" id="UP000887578">
    <property type="component" value="Unplaced"/>
</dbReference>
<proteinExistence type="predicted"/>
<reference evidence="3" key="1">
    <citation type="submission" date="2022-11" db="UniProtKB">
        <authorList>
            <consortium name="WormBaseParasite"/>
        </authorList>
    </citation>
    <scope>IDENTIFICATION</scope>
</reference>
<sequence length="343" mass="39847">MPPKRTNDGFVVPTLPKRFRAESAMPVSRETSPATLRPRASSVSRAHPVNDKRLVPEESWIYGRNKFGAENTHLIVFETPGNQLFARVYSLCNKIYWRCMGCRRMDNKATRAEFIDGNLYVPVPTFHRCRPKRYDEIREEQIKLDRKFAAACAIDEPMDENEDPEEPKAQTNIIQFNHPSSEWIREKSDLMGIKYSIAAYQLWAKSEIDKISPTSLPSEIEAGTNTVFDCLSMLFTGNKNSAGKIGKELCKNFSSKYKILQKYKNYDFSKMPRENKFLDALVFADEITDFHFEFLARWLQLRIGIFENDHWKHFGNWTTSDFKTVTVLLQKEEGNYLIVLKLE</sequence>
<accession>A0A914QQR5</accession>
<evidence type="ECO:0000313" key="2">
    <source>
        <dbReference type="Proteomes" id="UP000887578"/>
    </source>
</evidence>
<organism evidence="2 3">
    <name type="scientific">Panagrolaimus davidi</name>
    <dbReference type="NCBI Taxonomy" id="227884"/>
    <lineage>
        <taxon>Eukaryota</taxon>
        <taxon>Metazoa</taxon>
        <taxon>Ecdysozoa</taxon>
        <taxon>Nematoda</taxon>
        <taxon>Chromadorea</taxon>
        <taxon>Rhabditida</taxon>
        <taxon>Tylenchina</taxon>
        <taxon>Panagrolaimomorpha</taxon>
        <taxon>Panagrolaimoidea</taxon>
        <taxon>Panagrolaimidae</taxon>
        <taxon>Panagrolaimus</taxon>
    </lineage>
</organism>